<dbReference type="InterPro" id="IPR017871">
    <property type="entry name" value="ABC_transporter-like_CS"/>
</dbReference>
<dbReference type="InterPro" id="IPR015854">
    <property type="entry name" value="ABC_transpr_LolD-like"/>
</dbReference>
<sequence>MIQLTNVSKKIKDIEILRNINCKINNEFVYVIGKSGSGKTTLINLLANTDIPSEGNIIVNDKNIADTKFSKHQKVMYKRSTGVIYQDYKLINDMTVYENVALALRVQRYPLHKIHKKTIEALEELNINEFKDNKPCELSGGEQQRVGIARAIVKNPQLILADEPTSNLDIDNSIEVIKILEDIHKKHKIPIIMATHNDFLVNKFKHRVIKLEKGSIIYDRERGAYFV</sequence>
<accession>A0A060N688</accession>
<name>A0A060N688_CLOBO</name>
<dbReference type="Gene3D" id="3.40.50.300">
    <property type="entry name" value="P-loop containing nucleotide triphosphate hydrolases"/>
    <property type="match status" value="1"/>
</dbReference>
<proteinExistence type="inferred from homology"/>
<dbReference type="CDD" id="cd03255">
    <property type="entry name" value="ABC_MJ0796_LolCDE_FtsE"/>
    <property type="match status" value="1"/>
</dbReference>
<dbReference type="InterPro" id="IPR003593">
    <property type="entry name" value="AAA+_ATPase"/>
</dbReference>
<dbReference type="RefSeq" id="WP_030032244.1">
    <property type="nucleotide sequence ID" value="NZ_BA000059.1"/>
</dbReference>
<evidence type="ECO:0000256" key="2">
    <source>
        <dbReference type="ARBA" id="ARBA00022448"/>
    </source>
</evidence>
<dbReference type="InterPro" id="IPR003439">
    <property type="entry name" value="ABC_transporter-like_ATP-bd"/>
</dbReference>
<reference evidence="6" key="1">
    <citation type="submission" date="2013-10" db="EMBL/GenBank/DDBJ databases">
        <title>Draft genome sequence of Clostridium botulinum type B strain Osaka05.</title>
        <authorList>
            <person name="Sakaguchi Y."/>
            <person name="Hosomi K."/>
            <person name="Uchiyama J."/>
            <person name="Ogura Y."/>
            <person name="Sakaguchi M."/>
            <person name="Kohda T."/>
            <person name="Mukamoto M."/>
            <person name="Misawa N."/>
            <person name="Matsuzaki S."/>
            <person name="Hayashi T."/>
            <person name="Kozaki S."/>
        </authorList>
    </citation>
    <scope>NUCLEOTIDE SEQUENCE</scope>
    <source>
        <strain evidence="6">Osaka05</strain>
    </source>
</reference>
<dbReference type="PANTHER" id="PTHR24220:SF470">
    <property type="entry name" value="CELL DIVISION ATP-BINDING PROTEIN FTSE"/>
    <property type="match status" value="1"/>
</dbReference>
<dbReference type="InterPro" id="IPR017911">
    <property type="entry name" value="MacB-like_ATP-bd"/>
</dbReference>
<dbReference type="PROSITE" id="PS00211">
    <property type="entry name" value="ABC_TRANSPORTER_1"/>
    <property type="match status" value="1"/>
</dbReference>
<dbReference type="Proteomes" id="UP000054164">
    <property type="component" value="Unassembled WGS sequence"/>
</dbReference>
<dbReference type="Pfam" id="PF00005">
    <property type="entry name" value="ABC_tran"/>
    <property type="match status" value="1"/>
</dbReference>
<dbReference type="HOGENOM" id="CLU_000604_1_22_9"/>
<evidence type="ECO:0000259" key="5">
    <source>
        <dbReference type="PROSITE" id="PS50893"/>
    </source>
</evidence>
<dbReference type="InterPro" id="IPR027417">
    <property type="entry name" value="P-loop_NTPase"/>
</dbReference>
<gene>
    <name evidence="6" type="ORF">CBO05P2_070</name>
</gene>
<keyword evidence="2" id="KW-0813">Transport</keyword>
<dbReference type="GO" id="GO:0016887">
    <property type="term" value="F:ATP hydrolysis activity"/>
    <property type="evidence" value="ECO:0007669"/>
    <property type="project" value="InterPro"/>
</dbReference>
<keyword evidence="3" id="KW-0547">Nucleotide-binding</keyword>
<dbReference type="SMART" id="SM00382">
    <property type="entry name" value="AAA"/>
    <property type="match status" value="1"/>
</dbReference>
<feature type="domain" description="ABC transporter" evidence="5">
    <location>
        <begin position="2"/>
        <end position="227"/>
    </location>
</feature>
<dbReference type="FunFam" id="3.40.50.300:FF:000056">
    <property type="entry name" value="Cell division ATP-binding protein FtsE"/>
    <property type="match status" value="1"/>
</dbReference>
<evidence type="ECO:0000256" key="4">
    <source>
        <dbReference type="ARBA" id="ARBA00022840"/>
    </source>
</evidence>
<dbReference type="PROSITE" id="PS50893">
    <property type="entry name" value="ABC_TRANSPORTER_2"/>
    <property type="match status" value="1"/>
</dbReference>
<organism evidence="6">
    <name type="scientific">Clostridium botulinum B str. Osaka05</name>
    <dbReference type="NCBI Taxonomy" id="1407017"/>
    <lineage>
        <taxon>Bacteria</taxon>
        <taxon>Bacillati</taxon>
        <taxon>Bacillota</taxon>
        <taxon>Clostridia</taxon>
        <taxon>Eubacteriales</taxon>
        <taxon>Clostridiaceae</taxon>
        <taxon>Clostridium</taxon>
    </lineage>
</organism>
<protein>
    <submittedName>
        <fullName evidence="6">Methionine import ATP-binding protein MetN</fullName>
    </submittedName>
</protein>
<dbReference type="PANTHER" id="PTHR24220">
    <property type="entry name" value="IMPORT ATP-BINDING PROTEIN"/>
    <property type="match status" value="1"/>
</dbReference>
<comment type="similarity">
    <text evidence="1">Belongs to the ABC transporter superfamily.</text>
</comment>
<dbReference type="SUPFAM" id="SSF52540">
    <property type="entry name" value="P-loop containing nucleoside triphosphate hydrolases"/>
    <property type="match status" value="1"/>
</dbReference>
<dbReference type="AlphaFoldDB" id="A0A060N688"/>
<dbReference type="EMBL" id="BA000059">
    <property type="protein sequence ID" value="BAO05095.1"/>
    <property type="molecule type" value="Genomic_DNA"/>
</dbReference>
<evidence type="ECO:0000313" key="6">
    <source>
        <dbReference type="EMBL" id="BAO05095.1"/>
    </source>
</evidence>
<dbReference type="GO" id="GO:0005524">
    <property type="term" value="F:ATP binding"/>
    <property type="evidence" value="ECO:0007669"/>
    <property type="project" value="UniProtKB-KW"/>
</dbReference>
<dbReference type="GO" id="GO:0005886">
    <property type="term" value="C:plasma membrane"/>
    <property type="evidence" value="ECO:0007669"/>
    <property type="project" value="UniProtKB-ARBA"/>
</dbReference>
<evidence type="ECO:0000256" key="3">
    <source>
        <dbReference type="ARBA" id="ARBA00022741"/>
    </source>
</evidence>
<dbReference type="GO" id="GO:0022857">
    <property type="term" value="F:transmembrane transporter activity"/>
    <property type="evidence" value="ECO:0007669"/>
    <property type="project" value="TreeGrafter"/>
</dbReference>
<evidence type="ECO:0000256" key="1">
    <source>
        <dbReference type="ARBA" id="ARBA00005417"/>
    </source>
</evidence>
<keyword evidence="4 6" id="KW-0067">ATP-binding</keyword>